<proteinExistence type="predicted"/>
<dbReference type="RefSeq" id="WP_085444518.1">
    <property type="nucleotide sequence ID" value="NZ_LVJN01000020.1"/>
</dbReference>
<dbReference type="InterPro" id="IPR007296">
    <property type="entry name" value="DUF403"/>
</dbReference>
<dbReference type="Pfam" id="PF04168">
    <property type="entry name" value="Alpha-E"/>
    <property type="match status" value="1"/>
</dbReference>
<evidence type="ECO:0000259" key="1">
    <source>
        <dbReference type="Pfam" id="PF04168"/>
    </source>
</evidence>
<evidence type="ECO:0000313" key="3">
    <source>
        <dbReference type="Proteomes" id="UP000194003"/>
    </source>
</evidence>
<evidence type="ECO:0000313" key="2">
    <source>
        <dbReference type="EMBL" id="OSM02021.1"/>
    </source>
</evidence>
<dbReference type="PANTHER" id="PTHR34595">
    <property type="entry name" value="BLR5612 PROTEIN"/>
    <property type="match status" value="1"/>
</dbReference>
<sequence length="312" mass="35247">MLSRVAENIYWLARYMERADGLARLISATTNTMLDIAPVVKQQVRGWDQLIAITGNAEAFEKGGIPASEREVIDFLAADVSNPGSIAFAIKAARENLRTTREVFPREAWELVNNLYLRSKEMIEGGLSGEKRQAFLDLVTHENLAFTGLLNGTLCNDDELEALRLGQFIERADMLTRIMDVQGSAMVGRMEDAPKPVRNGVWLMLLRSLSGDQIYRRHVSPRMRAQDVLAFLLKDRKFPRAFQFCLTQVERSLTALGGVQDVDDPLHEMGRVLYEADIHGLTESGLHEFLDGLQVRLGELHDRINGRYFNQE</sequence>
<comment type="caution">
    <text evidence="2">The sequence shown here is derived from an EMBL/GenBank/DDBJ whole genome shotgun (WGS) entry which is preliminary data.</text>
</comment>
<keyword evidence="3" id="KW-1185">Reference proteome</keyword>
<protein>
    <recommendedName>
        <fullName evidence="1">DUF403 domain-containing protein</fullName>
    </recommendedName>
</protein>
<accession>A0A1Y2K1W2</accession>
<dbReference type="AlphaFoldDB" id="A0A1Y2K1W2"/>
<dbReference type="STRING" id="1434232.MAIT1_02100"/>
<feature type="domain" description="DUF403" evidence="1">
    <location>
        <begin position="1"/>
        <end position="309"/>
    </location>
</feature>
<organism evidence="2 3">
    <name type="scientific">Magnetofaba australis IT-1</name>
    <dbReference type="NCBI Taxonomy" id="1434232"/>
    <lineage>
        <taxon>Bacteria</taxon>
        <taxon>Pseudomonadati</taxon>
        <taxon>Pseudomonadota</taxon>
        <taxon>Magnetococcia</taxon>
        <taxon>Magnetococcales</taxon>
        <taxon>Magnetococcaceae</taxon>
        <taxon>Magnetofaba</taxon>
    </lineage>
</organism>
<dbReference type="EMBL" id="LVJN01000020">
    <property type="protein sequence ID" value="OSM02021.1"/>
    <property type="molecule type" value="Genomic_DNA"/>
</dbReference>
<dbReference type="Proteomes" id="UP000194003">
    <property type="component" value="Unassembled WGS sequence"/>
</dbReference>
<gene>
    <name evidence="2" type="ORF">MAIT1_02100</name>
</gene>
<reference evidence="2 3" key="1">
    <citation type="journal article" date="2016" name="BMC Genomics">
        <title>Combined genomic and structural analyses of a cultured magnetotactic bacterium reveals its niche adaptation to a dynamic environment.</title>
        <authorList>
            <person name="Araujo A.C."/>
            <person name="Morillo V."/>
            <person name="Cypriano J."/>
            <person name="Teixeira L.C."/>
            <person name="Leao P."/>
            <person name="Lyra S."/>
            <person name="Almeida L.G."/>
            <person name="Bazylinski D.A."/>
            <person name="Vasconcellos A.T."/>
            <person name="Abreu F."/>
            <person name="Lins U."/>
        </authorList>
    </citation>
    <scope>NUCLEOTIDE SEQUENCE [LARGE SCALE GENOMIC DNA]</scope>
    <source>
        <strain evidence="2 3">IT-1</strain>
    </source>
</reference>
<dbReference type="PANTHER" id="PTHR34595:SF7">
    <property type="entry name" value="SLL1039 PROTEIN"/>
    <property type="match status" value="1"/>
</dbReference>
<name>A0A1Y2K1W2_9PROT</name>
<dbReference type="OrthoDB" id="9803532at2"/>
<dbReference type="InterPro" id="IPR051680">
    <property type="entry name" value="ATP-dep_Glu-Cys_Ligase-2"/>
</dbReference>